<sequence>MIAPQVMALPYAHFFASSILVFIRGKTSLARKYVPYYSLYCILDGDHTLDAIENAEHAVMMLGTILYEVRTALVCRKMTKAAENMDIKNDLGFSTFVRLSVFTIWLLIG</sequence>
<evidence type="ECO:0000313" key="1">
    <source>
        <dbReference type="EMBL" id="KZS95560.1"/>
    </source>
</evidence>
<keyword evidence="2" id="KW-1185">Reference proteome</keyword>
<gene>
    <name evidence="1" type="ORF">SISNIDRAFT_351767</name>
</gene>
<proteinExistence type="predicted"/>
<dbReference type="Proteomes" id="UP000076722">
    <property type="component" value="Unassembled WGS sequence"/>
</dbReference>
<reference evidence="1 2" key="1">
    <citation type="journal article" date="2016" name="Mol. Biol. Evol.">
        <title>Comparative Genomics of Early-Diverging Mushroom-Forming Fungi Provides Insights into the Origins of Lignocellulose Decay Capabilities.</title>
        <authorList>
            <person name="Nagy L.G."/>
            <person name="Riley R."/>
            <person name="Tritt A."/>
            <person name="Adam C."/>
            <person name="Daum C."/>
            <person name="Floudas D."/>
            <person name="Sun H."/>
            <person name="Yadav J.S."/>
            <person name="Pangilinan J."/>
            <person name="Larsson K.H."/>
            <person name="Matsuura K."/>
            <person name="Barry K."/>
            <person name="Labutti K."/>
            <person name="Kuo R."/>
            <person name="Ohm R.A."/>
            <person name="Bhattacharya S.S."/>
            <person name="Shirouzu T."/>
            <person name="Yoshinaga Y."/>
            <person name="Martin F.M."/>
            <person name="Grigoriev I.V."/>
            <person name="Hibbett D.S."/>
        </authorList>
    </citation>
    <scope>NUCLEOTIDE SEQUENCE [LARGE SCALE GENOMIC DNA]</scope>
    <source>
        <strain evidence="1 2">HHB9708</strain>
    </source>
</reference>
<dbReference type="AlphaFoldDB" id="A0A164X232"/>
<dbReference type="EMBL" id="KV419401">
    <property type="protein sequence ID" value="KZS95560.1"/>
    <property type="molecule type" value="Genomic_DNA"/>
</dbReference>
<organism evidence="1 2">
    <name type="scientific">Sistotremastrum niveocremeum HHB9708</name>
    <dbReference type="NCBI Taxonomy" id="1314777"/>
    <lineage>
        <taxon>Eukaryota</taxon>
        <taxon>Fungi</taxon>
        <taxon>Dikarya</taxon>
        <taxon>Basidiomycota</taxon>
        <taxon>Agaricomycotina</taxon>
        <taxon>Agaricomycetes</taxon>
        <taxon>Sistotremastrales</taxon>
        <taxon>Sistotremastraceae</taxon>
        <taxon>Sertulicium</taxon>
        <taxon>Sertulicium niveocremeum</taxon>
    </lineage>
</organism>
<name>A0A164X232_9AGAM</name>
<protein>
    <submittedName>
        <fullName evidence="1">Uncharacterized protein</fullName>
    </submittedName>
</protein>
<evidence type="ECO:0000313" key="2">
    <source>
        <dbReference type="Proteomes" id="UP000076722"/>
    </source>
</evidence>
<accession>A0A164X232</accession>